<dbReference type="InterPro" id="IPR055570">
    <property type="entry name" value="DUF7146"/>
</dbReference>
<evidence type="ECO:0000256" key="1">
    <source>
        <dbReference type="SAM" id="MobiDB-lite"/>
    </source>
</evidence>
<proteinExistence type="predicted"/>
<dbReference type="RefSeq" id="WP_011542789.1">
    <property type="nucleotide sequence ID" value="NC_008048.1"/>
</dbReference>
<organism evidence="4 5">
    <name type="scientific">Sphingopyxis alaskensis (strain DSM 13593 / LMG 18877 / RB2256)</name>
    <name type="common">Sphingomonas alaskensis</name>
    <dbReference type="NCBI Taxonomy" id="317655"/>
    <lineage>
        <taxon>Bacteria</taxon>
        <taxon>Pseudomonadati</taxon>
        <taxon>Pseudomonadota</taxon>
        <taxon>Alphaproteobacteria</taxon>
        <taxon>Sphingomonadales</taxon>
        <taxon>Sphingomonadaceae</taxon>
        <taxon>Sphingopyxis</taxon>
    </lineage>
</organism>
<feature type="domain" description="DUF7146" evidence="3">
    <location>
        <begin position="123"/>
        <end position="230"/>
    </location>
</feature>
<dbReference type="InterPro" id="IPR034154">
    <property type="entry name" value="TOPRIM_DnaG/twinkle"/>
</dbReference>
<keyword evidence="5" id="KW-1185">Reference proteome</keyword>
<reference evidence="4 5" key="1">
    <citation type="journal article" date="2009" name="Proc. Natl. Acad. Sci. U.S.A.">
        <title>The genomic basis of trophic strategy in marine bacteria.</title>
        <authorList>
            <person name="Lauro F.M."/>
            <person name="McDougald D."/>
            <person name="Thomas T."/>
            <person name="Williams T.J."/>
            <person name="Egan S."/>
            <person name="Rice S."/>
            <person name="DeMaere M.Z."/>
            <person name="Ting L."/>
            <person name="Ertan H."/>
            <person name="Johnson J."/>
            <person name="Ferriera S."/>
            <person name="Lapidus A."/>
            <person name="Anderson I."/>
            <person name="Kyrpides N."/>
            <person name="Munk A.C."/>
            <person name="Detter C."/>
            <person name="Han C.S."/>
            <person name="Brown M.V."/>
            <person name="Robb F.T."/>
            <person name="Kjelleberg S."/>
            <person name="Cavicchioli R."/>
        </authorList>
    </citation>
    <scope>NUCLEOTIDE SEQUENCE [LARGE SCALE GENOMIC DNA]</scope>
    <source>
        <strain evidence="5">DSM 13593 / LMG 18877 / RB2256</strain>
    </source>
</reference>
<sequence length="350" mass="37676">MESPARELARRLADNAEAVCRHYLPNGRREGRYWLVGDVRGTPGRSLYLLLSSSGDGRGRAGKWTDAASGEHGDLLDVIAASCGHAELRETLAEARRFLSMPMSMPQPAGSRSPRSRKASTGTPAAARRLWDGSKPIAGTLAAAYLASRGIDIDPGNGAIRFHPRCHYRASSDDPPDVRPAWPAMIAAVTDDAGQISGVHRTWLDPASGKAPVACPRRAMGNLLGHGVRFGPAADVMAAGEGIETLLSLRELMPDMPMIAGLSAAHLAAIHFPQPLRRLYVARDNDAAGSWAMKTLIERAEPLGIAIVPLDPRLDDLNSDLVRTGREEMAARLRALMLPLDAVRFLVRKT</sequence>
<dbReference type="InterPro" id="IPR006171">
    <property type="entry name" value="TOPRIM_dom"/>
</dbReference>
<gene>
    <name evidence="4" type="ordered locus">Sala_2517</name>
</gene>
<dbReference type="eggNOG" id="COG4643">
    <property type="taxonomic scope" value="Bacteria"/>
</dbReference>
<feature type="region of interest" description="Disordered" evidence="1">
    <location>
        <begin position="102"/>
        <end position="126"/>
    </location>
</feature>
<evidence type="ECO:0000313" key="5">
    <source>
        <dbReference type="Proteomes" id="UP000006578"/>
    </source>
</evidence>
<protein>
    <submittedName>
        <fullName evidence="4">Uncharacterized protein</fullName>
    </submittedName>
</protein>
<dbReference type="Pfam" id="PF13362">
    <property type="entry name" value="Toprim_3"/>
    <property type="match status" value="1"/>
</dbReference>
<evidence type="ECO:0000259" key="2">
    <source>
        <dbReference type="Pfam" id="PF13362"/>
    </source>
</evidence>
<dbReference type="OrthoDB" id="9811157at2"/>
<dbReference type="STRING" id="317655.Sala_2517"/>
<name>Q1GQ48_SPHAL</name>
<dbReference type="HOGENOM" id="CLU_803799_0_0_5"/>
<feature type="domain" description="Toprim" evidence="2">
    <location>
        <begin position="237"/>
        <end position="327"/>
    </location>
</feature>
<dbReference type="AlphaFoldDB" id="Q1GQ48"/>
<dbReference type="KEGG" id="sal:Sala_2517"/>
<evidence type="ECO:0000259" key="3">
    <source>
        <dbReference type="Pfam" id="PF23639"/>
    </source>
</evidence>
<dbReference type="CDD" id="cd01029">
    <property type="entry name" value="TOPRIM_primases"/>
    <property type="match status" value="1"/>
</dbReference>
<dbReference type="Pfam" id="PF23639">
    <property type="entry name" value="DUF7146"/>
    <property type="match status" value="1"/>
</dbReference>
<accession>Q1GQ48</accession>
<evidence type="ECO:0000313" key="4">
    <source>
        <dbReference type="EMBL" id="ABF54224.1"/>
    </source>
</evidence>
<dbReference type="EMBL" id="CP000356">
    <property type="protein sequence ID" value="ABF54224.1"/>
    <property type="molecule type" value="Genomic_DNA"/>
</dbReference>
<dbReference type="Proteomes" id="UP000006578">
    <property type="component" value="Chromosome"/>
</dbReference>